<evidence type="ECO:0000313" key="2">
    <source>
        <dbReference type="EnsemblPlants" id="TuG1812G0200004983.01.T01"/>
    </source>
</evidence>
<dbReference type="AlphaFoldDB" id="A0A8R7PJ27"/>
<organism evidence="2 3">
    <name type="scientific">Triticum urartu</name>
    <name type="common">Red wild einkorn</name>
    <name type="synonym">Crithodium urartu</name>
    <dbReference type="NCBI Taxonomy" id="4572"/>
    <lineage>
        <taxon>Eukaryota</taxon>
        <taxon>Viridiplantae</taxon>
        <taxon>Streptophyta</taxon>
        <taxon>Embryophyta</taxon>
        <taxon>Tracheophyta</taxon>
        <taxon>Spermatophyta</taxon>
        <taxon>Magnoliopsida</taxon>
        <taxon>Liliopsida</taxon>
        <taxon>Poales</taxon>
        <taxon>Poaceae</taxon>
        <taxon>BOP clade</taxon>
        <taxon>Pooideae</taxon>
        <taxon>Triticodae</taxon>
        <taxon>Triticeae</taxon>
        <taxon>Triticinae</taxon>
        <taxon>Triticum</taxon>
    </lineage>
</organism>
<name>A0A8R7PJ27_TRIUA</name>
<reference evidence="2" key="3">
    <citation type="submission" date="2022-06" db="UniProtKB">
        <authorList>
            <consortium name="EnsemblPlants"/>
        </authorList>
    </citation>
    <scope>IDENTIFICATION</scope>
</reference>
<dbReference type="Proteomes" id="UP000015106">
    <property type="component" value="Chromosome 2"/>
</dbReference>
<accession>A0A8R7PJ27</accession>
<proteinExistence type="predicted"/>
<keyword evidence="3" id="KW-1185">Reference proteome</keyword>
<dbReference type="InterPro" id="IPR006566">
    <property type="entry name" value="FBD"/>
</dbReference>
<dbReference type="InterPro" id="IPR055312">
    <property type="entry name" value="FBL15-like"/>
</dbReference>
<dbReference type="Pfam" id="PF08387">
    <property type="entry name" value="FBD"/>
    <property type="match status" value="1"/>
</dbReference>
<evidence type="ECO:0000313" key="3">
    <source>
        <dbReference type="Proteomes" id="UP000015106"/>
    </source>
</evidence>
<dbReference type="PANTHER" id="PTHR34709:SF54">
    <property type="entry name" value="GENOME ASSEMBLY, CHROMOSOME: II"/>
    <property type="match status" value="1"/>
</dbReference>
<protein>
    <recommendedName>
        <fullName evidence="1">FBD domain-containing protein</fullName>
    </recommendedName>
</protein>
<feature type="domain" description="FBD" evidence="1">
    <location>
        <begin position="189"/>
        <end position="219"/>
    </location>
</feature>
<reference evidence="2" key="2">
    <citation type="submission" date="2018-03" db="EMBL/GenBank/DDBJ databases">
        <title>The Triticum urartu genome reveals the dynamic nature of wheat genome evolution.</title>
        <authorList>
            <person name="Ling H."/>
            <person name="Ma B."/>
            <person name="Shi X."/>
            <person name="Liu H."/>
            <person name="Dong L."/>
            <person name="Sun H."/>
            <person name="Cao Y."/>
            <person name="Gao Q."/>
            <person name="Zheng S."/>
            <person name="Li Y."/>
            <person name="Yu Y."/>
            <person name="Du H."/>
            <person name="Qi M."/>
            <person name="Li Y."/>
            <person name="Yu H."/>
            <person name="Cui Y."/>
            <person name="Wang N."/>
            <person name="Chen C."/>
            <person name="Wu H."/>
            <person name="Zhao Y."/>
            <person name="Zhang J."/>
            <person name="Li Y."/>
            <person name="Zhou W."/>
            <person name="Zhang B."/>
            <person name="Hu W."/>
            <person name="Eijk M."/>
            <person name="Tang J."/>
            <person name="Witsenboer H."/>
            <person name="Zhao S."/>
            <person name="Li Z."/>
            <person name="Zhang A."/>
            <person name="Wang D."/>
            <person name="Liang C."/>
        </authorList>
    </citation>
    <scope>NUCLEOTIDE SEQUENCE [LARGE SCALE GENOMIC DNA]</scope>
    <source>
        <strain evidence="2">cv. G1812</strain>
    </source>
</reference>
<reference evidence="3" key="1">
    <citation type="journal article" date="2013" name="Nature">
        <title>Draft genome of the wheat A-genome progenitor Triticum urartu.</title>
        <authorList>
            <person name="Ling H.Q."/>
            <person name="Zhao S."/>
            <person name="Liu D."/>
            <person name="Wang J."/>
            <person name="Sun H."/>
            <person name="Zhang C."/>
            <person name="Fan H."/>
            <person name="Li D."/>
            <person name="Dong L."/>
            <person name="Tao Y."/>
            <person name="Gao C."/>
            <person name="Wu H."/>
            <person name="Li Y."/>
            <person name="Cui Y."/>
            <person name="Guo X."/>
            <person name="Zheng S."/>
            <person name="Wang B."/>
            <person name="Yu K."/>
            <person name="Liang Q."/>
            <person name="Yang W."/>
            <person name="Lou X."/>
            <person name="Chen J."/>
            <person name="Feng M."/>
            <person name="Jian J."/>
            <person name="Zhang X."/>
            <person name="Luo G."/>
            <person name="Jiang Y."/>
            <person name="Liu J."/>
            <person name="Wang Z."/>
            <person name="Sha Y."/>
            <person name="Zhang B."/>
            <person name="Wu H."/>
            <person name="Tang D."/>
            <person name="Shen Q."/>
            <person name="Xue P."/>
            <person name="Zou S."/>
            <person name="Wang X."/>
            <person name="Liu X."/>
            <person name="Wang F."/>
            <person name="Yang Y."/>
            <person name="An X."/>
            <person name="Dong Z."/>
            <person name="Zhang K."/>
            <person name="Zhang X."/>
            <person name="Luo M.C."/>
            <person name="Dvorak J."/>
            <person name="Tong Y."/>
            <person name="Wang J."/>
            <person name="Yang H."/>
            <person name="Li Z."/>
            <person name="Wang D."/>
            <person name="Zhang A."/>
            <person name="Wang J."/>
        </authorList>
    </citation>
    <scope>NUCLEOTIDE SEQUENCE</scope>
    <source>
        <strain evidence="3">cv. G1812</strain>
    </source>
</reference>
<evidence type="ECO:0000259" key="1">
    <source>
        <dbReference type="Pfam" id="PF08387"/>
    </source>
</evidence>
<dbReference type="EnsemblPlants" id="TuG1812G0200004983.01.T01">
    <property type="protein sequence ID" value="TuG1812G0200004983.01.T01"/>
    <property type="gene ID" value="TuG1812G0200004983.01"/>
</dbReference>
<dbReference type="Gramene" id="TuG1812G0200004983.01.T01">
    <property type="protein sequence ID" value="TuG1812G0200004983.01.T01"/>
    <property type="gene ID" value="TuG1812G0200004983.01"/>
</dbReference>
<dbReference type="PANTHER" id="PTHR34709">
    <property type="entry name" value="OS10G0396666 PROTEIN"/>
    <property type="match status" value="1"/>
</dbReference>
<sequence length="266" mass="29234">MLAVSSASLQELVLHQTDWMDGVNIVAPVLRQLTVSFSAMEKVSISVLAPMVEMVSWRCCYFKVSIVFGVWRLEQVTLQTAQTPGQLPSLQIHASANSIFVCEEETFMHEIEKHMIAEFSVLELHLETNGHVFGALAFHVLGMNRICSAMQKLKVILQRSSVKEGCSPHCPCESMGWRSQTISLTGTEEVEISGCGGDGHEIDFLKLILKCAPMLKKMIVKLSDGASSSDDGCTNIYNIFKAYSSVELYVYLSSGLMLGSQDSPSA</sequence>